<dbReference type="Proteomes" id="UP000287651">
    <property type="component" value="Unassembled WGS sequence"/>
</dbReference>
<name>A0A427BBP9_ENSVE</name>
<evidence type="ECO:0000256" key="1">
    <source>
        <dbReference type="SAM" id="MobiDB-lite"/>
    </source>
</evidence>
<evidence type="ECO:0000313" key="3">
    <source>
        <dbReference type="Proteomes" id="UP000287651"/>
    </source>
</evidence>
<feature type="compositionally biased region" description="Polar residues" evidence="1">
    <location>
        <begin position="361"/>
        <end position="375"/>
    </location>
</feature>
<feature type="non-terminal residue" evidence="2">
    <location>
        <position position="1"/>
    </location>
</feature>
<dbReference type="EMBL" id="AMZH03000046">
    <property type="protein sequence ID" value="RRT85884.1"/>
    <property type="molecule type" value="Genomic_DNA"/>
</dbReference>
<organism evidence="2 3">
    <name type="scientific">Ensete ventricosum</name>
    <name type="common">Abyssinian banana</name>
    <name type="synonym">Musa ensete</name>
    <dbReference type="NCBI Taxonomy" id="4639"/>
    <lineage>
        <taxon>Eukaryota</taxon>
        <taxon>Viridiplantae</taxon>
        <taxon>Streptophyta</taxon>
        <taxon>Embryophyta</taxon>
        <taxon>Tracheophyta</taxon>
        <taxon>Spermatophyta</taxon>
        <taxon>Magnoliopsida</taxon>
        <taxon>Liliopsida</taxon>
        <taxon>Zingiberales</taxon>
        <taxon>Musaceae</taxon>
        <taxon>Ensete</taxon>
    </lineage>
</organism>
<comment type="caution">
    <text evidence="2">The sequence shown here is derived from an EMBL/GenBank/DDBJ whole genome shotgun (WGS) entry which is preliminary data.</text>
</comment>
<sequence length="375" mass="41745">RGHAGYYLTARAGFRVGSAPSSNEGWKSRFFISYRRGWSFSIEWTSQMVNKLVPTLLVDETELVEILQRILSTSRGVKDMNEAWLAEAGLGPAPRGMFLLSAHCIKADSRSVASPTIGMSASATATESLAEKCPSVDEGLSLRKHKWRETPEHQANAMGSTTRCEVEDRVGAERCFATIMTWLKVAEGEDPLMPRWSVIAGSNQFWIKGPLSGEYLHGALHPTLAKQAYECSSEELMDRASKSTIWLEPLKTKRRRLEEEVGILRSSLDGARNDRARLEGDVLSLIEAVTLLKAELKGEGVKAVAAYKPSRGFESGLEKMGRVSYEFGYWVALERLRGKHPEREVEQDPFVECPEDANVKMNLSQPFDDSSPSEK</sequence>
<gene>
    <name evidence="2" type="ORF">B296_00001723</name>
</gene>
<dbReference type="AlphaFoldDB" id="A0A427BBP9"/>
<proteinExistence type="predicted"/>
<accession>A0A427BBP9</accession>
<feature type="region of interest" description="Disordered" evidence="1">
    <location>
        <begin position="340"/>
        <end position="375"/>
    </location>
</feature>
<reference evidence="2 3" key="1">
    <citation type="journal article" date="2014" name="Agronomy (Basel)">
        <title>A Draft Genome Sequence for Ensete ventricosum, the Drought-Tolerant Tree Against Hunger.</title>
        <authorList>
            <person name="Harrison J."/>
            <person name="Moore K.A."/>
            <person name="Paszkiewicz K."/>
            <person name="Jones T."/>
            <person name="Grant M."/>
            <person name="Ambacheew D."/>
            <person name="Muzemil S."/>
            <person name="Studholme D.J."/>
        </authorList>
    </citation>
    <scope>NUCLEOTIDE SEQUENCE [LARGE SCALE GENOMIC DNA]</scope>
</reference>
<protein>
    <submittedName>
        <fullName evidence="2">Uncharacterized protein</fullName>
    </submittedName>
</protein>
<evidence type="ECO:0000313" key="2">
    <source>
        <dbReference type="EMBL" id="RRT85884.1"/>
    </source>
</evidence>